<gene>
    <name evidence="2" type="ORF">ILUMI_07987</name>
</gene>
<accession>A0A8K0GHG7</accession>
<keyword evidence="3" id="KW-1185">Reference proteome</keyword>
<reference evidence="2" key="1">
    <citation type="submission" date="2019-08" db="EMBL/GenBank/DDBJ databases">
        <title>The genome of the North American firefly Photinus pyralis.</title>
        <authorList>
            <consortium name="Photinus pyralis genome working group"/>
            <person name="Fallon T.R."/>
            <person name="Sander Lower S.E."/>
            <person name="Weng J.-K."/>
        </authorList>
    </citation>
    <scope>NUCLEOTIDE SEQUENCE</scope>
    <source>
        <strain evidence="2">TRF0915ILg1</strain>
        <tissue evidence="2">Whole body</tissue>
    </source>
</reference>
<dbReference type="Pfam" id="PF16087">
    <property type="entry name" value="DUF4817"/>
    <property type="match status" value="1"/>
</dbReference>
<evidence type="ECO:0000313" key="3">
    <source>
        <dbReference type="Proteomes" id="UP000801492"/>
    </source>
</evidence>
<proteinExistence type="predicted"/>
<protein>
    <recommendedName>
        <fullName evidence="1">DUF4817 domain-containing protein</fullName>
    </recommendedName>
</protein>
<dbReference type="EMBL" id="VTPC01003661">
    <property type="protein sequence ID" value="KAF2898183.1"/>
    <property type="molecule type" value="Genomic_DNA"/>
</dbReference>
<dbReference type="OrthoDB" id="6753189at2759"/>
<evidence type="ECO:0000313" key="2">
    <source>
        <dbReference type="EMBL" id="KAF2898183.1"/>
    </source>
</evidence>
<dbReference type="Proteomes" id="UP000801492">
    <property type="component" value="Unassembled WGS sequence"/>
</dbReference>
<sequence>MNQYTNREMADIHYVYGKADGNTREAQRLYRGMFPGRQRPAKDTCFAVFQRTVRISNLEMEVLDTIEEHSEGATEFQASNATVCRMLHE</sequence>
<feature type="domain" description="DUF4817" evidence="1">
    <location>
        <begin position="9"/>
        <end position="44"/>
    </location>
</feature>
<evidence type="ECO:0000259" key="1">
    <source>
        <dbReference type="Pfam" id="PF16087"/>
    </source>
</evidence>
<name>A0A8K0GHG7_IGNLU</name>
<dbReference type="InterPro" id="IPR032135">
    <property type="entry name" value="DUF4817"/>
</dbReference>
<dbReference type="AlphaFoldDB" id="A0A8K0GHG7"/>
<organism evidence="2 3">
    <name type="scientific">Ignelater luminosus</name>
    <name type="common">Cucubano</name>
    <name type="synonym">Pyrophorus luminosus</name>
    <dbReference type="NCBI Taxonomy" id="2038154"/>
    <lineage>
        <taxon>Eukaryota</taxon>
        <taxon>Metazoa</taxon>
        <taxon>Ecdysozoa</taxon>
        <taxon>Arthropoda</taxon>
        <taxon>Hexapoda</taxon>
        <taxon>Insecta</taxon>
        <taxon>Pterygota</taxon>
        <taxon>Neoptera</taxon>
        <taxon>Endopterygota</taxon>
        <taxon>Coleoptera</taxon>
        <taxon>Polyphaga</taxon>
        <taxon>Elateriformia</taxon>
        <taxon>Elateroidea</taxon>
        <taxon>Elateridae</taxon>
        <taxon>Agrypninae</taxon>
        <taxon>Pyrophorini</taxon>
        <taxon>Ignelater</taxon>
    </lineage>
</organism>
<comment type="caution">
    <text evidence="2">The sequence shown here is derived from an EMBL/GenBank/DDBJ whole genome shotgun (WGS) entry which is preliminary data.</text>
</comment>